<proteinExistence type="predicted"/>
<comment type="caution">
    <text evidence="3">The sequence shown here is derived from an EMBL/GenBank/DDBJ whole genome shotgun (WGS) entry which is preliminary data.</text>
</comment>
<evidence type="ECO:0000313" key="4">
    <source>
        <dbReference type="Proteomes" id="UP000288291"/>
    </source>
</evidence>
<protein>
    <submittedName>
        <fullName evidence="3">Uncharacterized protein</fullName>
    </submittedName>
</protein>
<reference evidence="3 4" key="1">
    <citation type="submission" date="2018-12" db="EMBL/GenBank/DDBJ databases">
        <authorList>
            <person name="Meng J."/>
        </authorList>
    </citation>
    <scope>NUCLEOTIDE SEQUENCE [LARGE SCALE GENOMIC DNA]</scope>
    <source>
        <strain evidence="3 4">HT111-2</strain>
    </source>
</reference>
<name>A0A437SY20_9LACO</name>
<organism evidence="3 4">
    <name type="scientific">Lactobacillus xujianguonis</name>
    <dbReference type="NCBI Taxonomy" id="2495899"/>
    <lineage>
        <taxon>Bacteria</taxon>
        <taxon>Bacillati</taxon>
        <taxon>Bacillota</taxon>
        <taxon>Bacilli</taxon>
        <taxon>Lactobacillales</taxon>
        <taxon>Lactobacillaceae</taxon>
        <taxon>Lactobacillus</taxon>
    </lineage>
</organism>
<feature type="signal peptide" evidence="2">
    <location>
        <begin position="1"/>
        <end position="26"/>
    </location>
</feature>
<evidence type="ECO:0000256" key="1">
    <source>
        <dbReference type="ARBA" id="ARBA00022729"/>
    </source>
</evidence>
<accession>A0A437SY20</accession>
<dbReference type="AlphaFoldDB" id="A0A437SY20"/>
<dbReference type="InterPro" id="IPR029050">
    <property type="entry name" value="Immunoprotect_excell_Ig-like"/>
</dbReference>
<feature type="chain" id="PRO_5039451834" evidence="2">
    <location>
        <begin position="27"/>
        <end position="204"/>
    </location>
</feature>
<evidence type="ECO:0000313" key="3">
    <source>
        <dbReference type="EMBL" id="RVU71815.1"/>
    </source>
</evidence>
<dbReference type="EMBL" id="RXIA01000001">
    <property type="protein sequence ID" value="RVU71815.1"/>
    <property type="molecule type" value="Genomic_DNA"/>
</dbReference>
<evidence type="ECO:0000256" key="2">
    <source>
        <dbReference type="SAM" id="SignalP"/>
    </source>
</evidence>
<sequence>MKKKVLTLFLTLFAVTALGMSSNVQMAQAKVKTTKYTYVDKHSIIYGNKKGHMWIRKVYGYRMLDIDGNYEYSRIIVTGIFTNRSKHNVSPLDFFNQHFKMFQVTKNAWHDLDPEGPIPDAPTDYFDELGNDGISHVRPHKYVEFAFSDDDVPVKLHKHQKIVVRAYHDAYLPSKKLATKTFKLGGIESTMSADDSEILAEEDD</sequence>
<dbReference type="Proteomes" id="UP000288291">
    <property type="component" value="Unassembled WGS sequence"/>
</dbReference>
<gene>
    <name evidence="3" type="ORF">EJK17_00640</name>
</gene>
<keyword evidence="1 2" id="KW-0732">Signal</keyword>
<dbReference type="RefSeq" id="WP_127796124.1">
    <property type="nucleotide sequence ID" value="NZ_ML136871.1"/>
</dbReference>
<dbReference type="Gene3D" id="2.60.40.1240">
    <property type="match status" value="1"/>
</dbReference>
<keyword evidence="4" id="KW-1185">Reference proteome</keyword>